<comment type="caution">
    <text evidence="4">The sequence shown here is derived from an EMBL/GenBank/DDBJ whole genome shotgun (WGS) entry which is preliminary data.</text>
</comment>
<name>A0A918KP62_9ACTN</name>
<evidence type="ECO:0000256" key="2">
    <source>
        <dbReference type="ARBA" id="ARBA00022723"/>
    </source>
</evidence>
<protein>
    <recommendedName>
        <fullName evidence="3">DDE Tnp4 domain-containing protein</fullName>
    </recommendedName>
</protein>
<dbReference type="GO" id="GO:0046872">
    <property type="term" value="F:metal ion binding"/>
    <property type="evidence" value="ECO:0007669"/>
    <property type="project" value="UniProtKB-KW"/>
</dbReference>
<keyword evidence="2" id="KW-0479">Metal-binding</keyword>
<organism evidence="4 5">
    <name type="scientific">Streptomyces minutiscleroticus</name>
    <dbReference type="NCBI Taxonomy" id="68238"/>
    <lineage>
        <taxon>Bacteria</taxon>
        <taxon>Bacillati</taxon>
        <taxon>Actinomycetota</taxon>
        <taxon>Actinomycetes</taxon>
        <taxon>Kitasatosporales</taxon>
        <taxon>Streptomycetaceae</taxon>
        <taxon>Streptomyces</taxon>
    </lineage>
</organism>
<reference evidence="4" key="2">
    <citation type="submission" date="2020-09" db="EMBL/GenBank/DDBJ databases">
        <authorList>
            <person name="Sun Q."/>
            <person name="Ohkuma M."/>
        </authorList>
    </citation>
    <scope>NUCLEOTIDE SEQUENCE</scope>
    <source>
        <strain evidence="4">JCM 4790</strain>
    </source>
</reference>
<evidence type="ECO:0000256" key="1">
    <source>
        <dbReference type="ARBA" id="ARBA00001968"/>
    </source>
</evidence>
<evidence type="ECO:0000259" key="3">
    <source>
        <dbReference type="Pfam" id="PF13359"/>
    </source>
</evidence>
<proteinExistence type="predicted"/>
<dbReference type="AlphaFoldDB" id="A0A918KP62"/>
<evidence type="ECO:0000313" key="5">
    <source>
        <dbReference type="Proteomes" id="UP000619244"/>
    </source>
</evidence>
<dbReference type="Proteomes" id="UP000619244">
    <property type="component" value="Unassembled WGS sequence"/>
</dbReference>
<comment type="cofactor">
    <cofactor evidence="1">
        <name>a divalent metal cation</name>
        <dbReference type="ChEBI" id="CHEBI:60240"/>
    </cofactor>
</comment>
<keyword evidence="5" id="KW-1185">Reference proteome</keyword>
<reference evidence="4" key="1">
    <citation type="journal article" date="2014" name="Int. J. Syst. Evol. Microbiol.">
        <title>Complete genome sequence of Corynebacterium casei LMG S-19264T (=DSM 44701T), isolated from a smear-ripened cheese.</title>
        <authorList>
            <consortium name="US DOE Joint Genome Institute (JGI-PGF)"/>
            <person name="Walter F."/>
            <person name="Albersmeier A."/>
            <person name="Kalinowski J."/>
            <person name="Ruckert C."/>
        </authorList>
    </citation>
    <scope>NUCLEOTIDE SEQUENCE</scope>
    <source>
        <strain evidence="4">JCM 4790</strain>
    </source>
</reference>
<dbReference type="EMBL" id="BMVU01000008">
    <property type="protein sequence ID" value="GGX69474.1"/>
    <property type="molecule type" value="Genomic_DNA"/>
</dbReference>
<dbReference type="Pfam" id="PF13359">
    <property type="entry name" value="DDE_Tnp_4"/>
    <property type="match status" value="1"/>
</dbReference>
<evidence type="ECO:0000313" key="4">
    <source>
        <dbReference type="EMBL" id="GGX69474.1"/>
    </source>
</evidence>
<dbReference type="InterPro" id="IPR027806">
    <property type="entry name" value="HARBI1_dom"/>
</dbReference>
<sequence length="161" mass="17118">MRRLSPGLQALLTSHLRNGHPYGQLATGSGIGATTACRYIAGAVELLAVLAPTLAEAVRTASTKARVLLDAALLPIDRIAADRPYRSGAHKKHGVNVQVLADPSDRLLWASPTLPGAVHDTRAAREHGIISTLADADIRCWADEGHRGVKGTVRVPCRGRR</sequence>
<gene>
    <name evidence="4" type="ORF">GCM10010358_24950</name>
</gene>
<feature type="domain" description="DDE Tnp4" evidence="3">
    <location>
        <begin position="70"/>
        <end position="156"/>
    </location>
</feature>
<accession>A0A918KP62</accession>